<reference evidence="9" key="1">
    <citation type="submission" date="2010-02" db="EMBL/GenBank/DDBJ databases">
        <title>Complete sequence of Aciduliprofundum boonei T469.</title>
        <authorList>
            <consortium name="US DOE Joint Genome Institute"/>
            <person name="Lucas S."/>
            <person name="Copeland A."/>
            <person name="Lapidus A."/>
            <person name="Cheng J.-F."/>
            <person name="Bruce D."/>
            <person name="Goodwin L."/>
            <person name="Pitluck S."/>
            <person name="Saunders E."/>
            <person name="Detter J.C."/>
            <person name="Han C."/>
            <person name="Tapia R."/>
            <person name="Land M."/>
            <person name="Hauser L."/>
            <person name="Kyrpides N."/>
            <person name="Mikhailova N."/>
            <person name="Flores G."/>
            <person name="Reysenbach A.-L."/>
            <person name="Woyke T."/>
        </authorList>
    </citation>
    <scope>NUCLEOTIDE SEQUENCE</scope>
    <source>
        <strain evidence="9">T469</strain>
    </source>
</reference>
<evidence type="ECO:0000256" key="3">
    <source>
        <dbReference type="ARBA" id="ARBA00022692"/>
    </source>
</evidence>
<evidence type="ECO:0000256" key="2">
    <source>
        <dbReference type="ARBA" id="ARBA00022475"/>
    </source>
</evidence>
<dbReference type="InterPro" id="IPR003838">
    <property type="entry name" value="ABC3_permease_C"/>
</dbReference>
<evidence type="ECO:0000256" key="5">
    <source>
        <dbReference type="ARBA" id="ARBA00023136"/>
    </source>
</evidence>
<sequence length="835" mass="94106">MIPVSRKRLFTTTVGIILAVAIIFTSYTLGNNMARYQLYYDIENNPYQISVVGSGNYTAIMKAYNQIENLSNVRQTLLHIWVEGYYALNNITIAYQRGLMVNYFKGYDIKIVAGTYPKNNHEVLITKFAYNSHALNIGDKVQVIYTTQSEQMFFENYTVVGVADVKEPLKQDNGQGDMYEGIIVTKEAMKYLGEKGMPYQAGYLVAIEPQYLLSSKDYKEVQKKIDDMSYEVRTILVSNGVYYMGYGNSAEWESNANMYSLLFAIFYSLPVIVMGVYLSNVGVEIEFLERRREFGVLKIRGATGKEISKMILFEALIYSLVGGIIGYLLGEALAYLSNIMFFHYPYFLLDIGIWPLIASIFLSIALFLASIYSPLKKIKKEPIVSLISHYAQAFKEAEYTKRNRDLWLSALFWGYMILVLWLSKNVNFYGGLNIIVILAFILISTMFFMFPLILIMLPLVMSRLLTMGTSKVYRVIASGVSKIFKTSGELAEKGIERSPKRTAYLAFILAFILTLSTFIAIAMDNYNYTAEIEQKAQVGGDMLIQVHNDIPWDILNDSSLVSKYVVIYRYGDEYGAPLYIANMQKYMNTIYNGKLFLKEGKLDGSGVVLSLSYAKMENVGVGDMVAIQVNQTSQYYKVEAIVYSFPGLPTDYVVDKSKPTGIPDTIIIRSSNITALEKALDKKGYSYELPPKKDEMQAMQSQFMNTLLLYLVILGAASIFIVQYSSLLNRRGEIALYKVRGARNRQIAAMLMTEGITVIILSLIIGVAVGMALAYMISSMSSVSSYIPEIFIIGATFLIYTGVLVLAYMISQYILSYIFARTKPSEVIRGLGGEI</sequence>
<dbReference type="GO" id="GO:0022857">
    <property type="term" value="F:transmembrane transporter activity"/>
    <property type="evidence" value="ECO:0007669"/>
    <property type="project" value="TreeGrafter"/>
</dbReference>
<evidence type="ECO:0000313" key="10">
    <source>
        <dbReference type="Proteomes" id="UP000001400"/>
    </source>
</evidence>
<dbReference type="STRING" id="439481.Aboo_0477"/>
<dbReference type="InterPro" id="IPR025857">
    <property type="entry name" value="MacB_PCD"/>
</dbReference>
<accession>B5IA75</accession>
<keyword evidence="3" id="KW-0812">Transmembrane</keyword>
<keyword evidence="4" id="KW-1133">Transmembrane helix</keyword>
<keyword evidence="5" id="KW-0472">Membrane</keyword>
<evidence type="ECO:0000259" key="8">
    <source>
        <dbReference type="Pfam" id="PF12704"/>
    </source>
</evidence>
<dbReference type="HOGENOM" id="CLU_340002_0_0_2"/>
<keyword evidence="2" id="KW-1003">Cell membrane</keyword>
<dbReference type="OrthoDB" id="11469at2157"/>
<comment type="similarity">
    <text evidence="6">Belongs to the ABC-4 integral membrane protein family.</text>
</comment>
<evidence type="ECO:0000256" key="1">
    <source>
        <dbReference type="ARBA" id="ARBA00004651"/>
    </source>
</evidence>
<dbReference type="PANTHER" id="PTHR30572:SF4">
    <property type="entry name" value="ABC TRANSPORTER PERMEASE YTRF"/>
    <property type="match status" value="1"/>
</dbReference>
<feature type="domain" description="ABC3 transporter permease C-terminal" evidence="7">
    <location>
        <begin position="271"/>
        <end position="382"/>
    </location>
</feature>
<comment type="subcellular location">
    <subcellularLocation>
        <location evidence="1">Cell membrane</location>
        <topology evidence="1">Multi-pass membrane protein</topology>
    </subcellularLocation>
</comment>
<name>B5IA75_ACIB4</name>
<proteinExistence type="inferred from homology"/>
<dbReference type="GeneID" id="8827422"/>
<dbReference type="GO" id="GO:0005886">
    <property type="term" value="C:plasma membrane"/>
    <property type="evidence" value="ECO:0007669"/>
    <property type="project" value="UniProtKB-SubCell"/>
</dbReference>
<dbReference type="Pfam" id="PF02687">
    <property type="entry name" value="FtsX"/>
    <property type="match status" value="2"/>
</dbReference>
<gene>
    <name evidence="9" type="ordered locus">Aboo_0477</name>
</gene>
<dbReference type="RefSeq" id="WP_008082313.1">
    <property type="nucleotide sequence ID" value="NC_013926.1"/>
</dbReference>
<feature type="domain" description="MacB-like periplasmic core" evidence="8">
    <location>
        <begin position="10"/>
        <end position="186"/>
    </location>
</feature>
<dbReference type="EMBL" id="CP001941">
    <property type="protein sequence ID" value="ADD08288.1"/>
    <property type="molecule type" value="Genomic_DNA"/>
</dbReference>
<feature type="domain" description="ABC3 transporter permease C-terminal" evidence="7">
    <location>
        <begin position="707"/>
        <end position="823"/>
    </location>
</feature>
<dbReference type="AlphaFoldDB" id="B5IA75"/>
<dbReference type="eggNOG" id="arCOG02312">
    <property type="taxonomic scope" value="Archaea"/>
</dbReference>
<evidence type="ECO:0000259" key="7">
    <source>
        <dbReference type="Pfam" id="PF02687"/>
    </source>
</evidence>
<keyword evidence="10" id="KW-1185">Reference proteome</keyword>
<dbReference type="InterPro" id="IPR050250">
    <property type="entry name" value="Macrolide_Exporter_MacB"/>
</dbReference>
<dbReference type="Proteomes" id="UP000001400">
    <property type="component" value="Chromosome"/>
</dbReference>
<evidence type="ECO:0000313" key="9">
    <source>
        <dbReference type="EMBL" id="ADD08288.1"/>
    </source>
</evidence>
<evidence type="ECO:0000256" key="4">
    <source>
        <dbReference type="ARBA" id="ARBA00022989"/>
    </source>
</evidence>
<evidence type="ECO:0000256" key="6">
    <source>
        <dbReference type="ARBA" id="ARBA00038076"/>
    </source>
</evidence>
<protein>
    <submittedName>
        <fullName evidence="9">Uncharacterized protein</fullName>
    </submittedName>
</protein>
<dbReference type="PANTHER" id="PTHR30572">
    <property type="entry name" value="MEMBRANE COMPONENT OF TRANSPORTER-RELATED"/>
    <property type="match status" value="1"/>
</dbReference>
<dbReference type="KEGG" id="abi:Aboo_0477"/>
<organism evidence="9 10">
    <name type="scientific">Aciduliprofundum boonei (strain DSM 19572 / T469)</name>
    <dbReference type="NCBI Taxonomy" id="439481"/>
    <lineage>
        <taxon>Archaea</taxon>
        <taxon>Methanobacteriati</taxon>
        <taxon>Thermoplasmatota</taxon>
        <taxon>DHVE2 group</taxon>
        <taxon>Candidatus Aciduliprofundum</taxon>
    </lineage>
</organism>
<dbReference type="Pfam" id="PF12704">
    <property type="entry name" value="MacB_PCD"/>
    <property type="match status" value="1"/>
</dbReference>